<dbReference type="InterPro" id="IPR036213">
    <property type="entry name" value="Calpain_III_sf"/>
</dbReference>
<evidence type="ECO:0000313" key="1">
    <source>
        <dbReference type="EMBL" id="MRS65300.1"/>
    </source>
</evidence>
<accession>A0A7K0EU11</accession>
<dbReference type="PROSITE" id="PS51257">
    <property type="entry name" value="PROKAR_LIPOPROTEIN"/>
    <property type="match status" value="1"/>
</dbReference>
<sequence length="363" mass="38902">MKNLLFLTLLVAALLGCKKEETDPYSPDPGVVTATPSGQWIAAQGGGGGFNNLESFKNFQYLFEVEGSNRPVAITLTSPDINVQYALFDPLGTRIDVSGQSRSESKQYTLNAGQYRVVVTADRRAVGKFDLALVGTKAGATRIPFESLQSGSQSWGALGGGGNVKTFKNHFYTFDVTADNLSVDVTLESADTDVELVLYDPLGQVIASDFFNSRYRYKVVAVKKGTYTVMAATDQRGSVGNYQLSVVGKVQNLKKVESQVTTVKGTWAGKTSVDTYTLQLTPNTSPLDIELTSPDTPAGIDLQTSAGTLIVSSAAVATKLEFIVRQDLAKGTYRILVSPGRVSGGPGSYTLTVHGQFSDFKKI</sequence>
<reference evidence="1 2" key="1">
    <citation type="journal article" date="2018" name="Antonie Van Leeuwenhoek">
        <title>Larkinella terrae sp. nov., isolated from soil on Jeju Island, South Korea.</title>
        <authorList>
            <person name="Ten L.N."/>
            <person name="Jeon J."/>
            <person name="Park S.J."/>
            <person name="Park S."/>
            <person name="Lee S.Y."/>
            <person name="Kim M.K."/>
            <person name="Jung H.Y."/>
        </authorList>
    </citation>
    <scope>NUCLEOTIDE SEQUENCE [LARGE SCALE GENOMIC DNA]</scope>
    <source>
        <strain evidence="1 2">KCTC 52001</strain>
    </source>
</reference>
<organism evidence="1 2">
    <name type="scientific">Larkinella terrae</name>
    <dbReference type="NCBI Taxonomy" id="2025311"/>
    <lineage>
        <taxon>Bacteria</taxon>
        <taxon>Pseudomonadati</taxon>
        <taxon>Bacteroidota</taxon>
        <taxon>Cytophagia</taxon>
        <taxon>Cytophagales</taxon>
        <taxon>Spirosomataceae</taxon>
        <taxon>Larkinella</taxon>
    </lineage>
</organism>
<dbReference type="Gene3D" id="2.60.120.380">
    <property type="match status" value="2"/>
</dbReference>
<dbReference type="SUPFAM" id="SSF49758">
    <property type="entry name" value="Calpain large subunit, middle domain (domain III)"/>
    <property type="match status" value="2"/>
</dbReference>
<dbReference type="RefSeq" id="WP_154178584.1">
    <property type="nucleotide sequence ID" value="NZ_WJXZ01000014.1"/>
</dbReference>
<protein>
    <recommendedName>
        <fullName evidence="3">Peptidase C-terminal archaeal/bacterial domain-containing protein</fullName>
    </recommendedName>
</protein>
<dbReference type="EMBL" id="WJXZ01000014">
    <property type="protein sequence ID" value="MRS65300.1"/>
    <property type="molecule type" value="Genomic_DNA"/>
</dbReference>
<keyword evidence="2" id="KW-1185">Reference proteome</keyword>
<dbReference type="AlphaFoldDB" id="A0A7K0EU11"/>
<dbReference type="Proteomes" id="UP000441754">
    <property type="component" value="Unassembled WGS sequence"/>
</dbReference>
<comment type="caution">
    <text evidence="1">The sequence shown here is derived from an EMBL/GenBank/DDBJ whole genome shotgun (WGS) entry which is preliminary data.</text>
</comment>
<dbReference type="OrthoDB" id="923694at2"/>
<name>A0A7K0EU11_9BACT</name>
<evidence type="ECO:0008006" key="3">
    <source>
        <dbReference type="Google" id="ProtNLM"/>
    </source>
</evidence>
<gene>
    <name evidence="1" type="ORF">GJJ30_28645</name>
</gene>
<evidence type="ECO:0000313" key="2">
    <source>
        <dbReference type="Proteomes" id="UP000441754"/>
    </source>
</evidence>
<proteinExistence type="predicted"/>